<evidence type="ECO:0000256" key="2">
    <source>
        <dbReference type="HAMAP-Rule" id="MF_00048"/>
    </source>
</evidence>
<reference evidence="3 4" key="1">
    <citation type="submission" date="2022-03" db="EMBL/GenBank/DDBJ databases">
        <title>Chryseobacterium sp. isolated from particulate matters in swine house.</title>
        <authorList>
            <person name="Won M."/>
            <person name="Kim S.-J."/>
            <person name="Kwon S.-W."/>
        </authorList>
    </citation>
    <scope>NUCLEOTIDE SEQUENCE [LARGE SCALE GENOMIC DNA]</scope>
    <source>
        <strain evidence="3 4">SC2-2</strain>
    </source>
</reference>
<dbReference type="InterPro" id="IPR011335">
    <property type="entry name" value="Restrct_endonuc-II-like"/>
</dbReference>
<dbReference type="Proteomes" id="UP000831460">
    <property type="component" value="Chromosome"/>
</dbReference>
<dbReference type="EMBL" id="CP094532">
    <property type="protein sequence ID" value="UOE41100.1"/>
    <property type="molecule type" value="Genomic_DNA"/>
</dbReference>
<dbReference type="SUPFAM" id="SSF52980">
    <property type="entry name" value="Restriction endonuclease-like"/>
    <property type="match status" value="1"/>
</dbReference>
<dbReference type="PANTHER" id="PTHR34039:SF1">
    <property type="entry name" value="UPF0102 PROTEIN YRAN"/>
    <property type="match status" value="1"/>
</dbReference>
<evidence type="ECO:0000256" key="1">
    <source>
        <dbReference type="ARBA" id="ARBA00006738"/>
    </source>
</evidence>
<dbReference type="Pfam" id="PF02021">
    <property type="entry name" value="UPF0102"/>
    <property type="match status" value="1"/>
</dbReference>
<comment type="similarity">
    <text evidence="1 2">Belongs to the UPF0102 family.</text>
</comment>
<evidence type="ECO:0000313" key="3">
    <source>
        <dbReference type="EMBL" id="UOE41100.1"/>
    </source>
</evidence>
<dbReference type="InterPro" id="IPR003509">
    <property type="entry name" value="UPF0102_YraN-like"/>
</dbReference>
<name>A0ABY4BPR8_9FLAO</name>
<dbReference type="InterPro" id="IPR011856">
    <property type="entry name" value="tRNA_endonuc-like_dom_sf"/>
</dbReference>
<dbReference type="Gene3D" id="3.40.1350.10">
    <property type="match status" value="1"/>
</dbReference>
<organism evidence="3 4">
    <name type="scientific">Chryseobacterium suipulveris</name>
    <dbReference type="NCBI Taxonomy" id="2929800"/>
    <lineage>
        <taxon>Bacteria</taxon>
        <taxon>Pseudomonadati</taxon>
        <taxon>Bacteroidota</taxon>
        <taxon>Flavobacteriia</taxon>
        <taxon>Flavobacteriales</taxon>
        <taxon>Weeksellaceae</taxon>
        <taxon>Chryseobacterium group</taxon>
        <taxon>Chryseobacterium</taxon>
    </lineage>
</organism>
<evidence type="ECO:0000313" key="4">
    <source>
        <dbReference type="Proteomes" id="UP000831460"/>
    </source>
</evidence>
<dbReference type="CDD" id="cd20736">
    <property type="entry name" value="PoNe_Nuclease"/>
    <property type="match status" value="1"/>
</dbReference>
<protein>
    <recommendedName>
        <fullName evidence="2">UPF0102 protein MTP09_00185</fullName>
    </recommendedName>
</protein>
<sequence length="123" mass="14237">MADHNDFGKLAEDLAADFLTKIGHKILVRNFRFQHHEIDIVTEFEDLIVVTEVKARSYDTLIEPQEAVNKRKIKSIVQTADFFMTENNVDKEVRFDIITVLPDKSGKLQIMHIEDAFQTFDAN</sequence>
<accession>A0ABY4BPR8</accession>
<dbReference type="PANTHER" id="PTHR34039">
    <property type="entry name" value="UPF0102 PROTEIN YRAN"/>
    <property type="match status" value="1"/>
</dbReference>
<proteinExistence type="inferred from homology"/>
<gene>
    <name evidence="3" type="ORF">MTP09_00185</name>
</gene>
<keyword evidence="4" id="KW-1185">Reference proteome</keyword>
<dbReference type="HAMAP" id="MF_00048">
    <property type="entry name" value="UPF0102"/>
    <property type="match status" value="1"/>
</dbReference>
<dbReference type="RefSeq" id="WP_243549498.1">
    <property type="nucleotide sequence ID" value="NZ_CP094532.1"/>
</dbReference>